<dbReference type="EnsemblMetazoa" id="CJA21340.1">
    <property type="protein sequence ID" value="CJA21340.1"/>
    <property type="gene ID" value="WBGene00176912"/>
</dbReference>
<reference evidence="2" key="1">
    <citation type="submission" date="2010-08" db="EMBL/GenBank/DDBJ databases">
        <authorList>
            <consortium name="Caenorhabditis japonica Sequencing Consortium"/>
            <person name="Wilson R.K."/>
        </authorList>
    </citation>
    <scope>NUCLEOTIDE SEQUENCE [LARGE SCALE GENOMIC DNA]</scope>
    <source>
        <strain evidence="2">DF5081</strain>
    </source>
</reference>
<organism evidence="1 2">
    <name type="scientific">Caenorhabditis japonica</name>
    <dbReference type="NCBI Taxonomy" id="281687"/>
    <lineage>
        <taxon>Eukaryota</taxon>
        <taxon>Metazoa</taxon>
        <taxon>Ecdysozoa</taxon>
        <taxon>Nematoda</taxon>
        <taxon>Chromadorea</taxon>
        <taxon>Rhabditida</taxon>
        <taxon>Rhabditina</taxon>
        <taxon>Rhabditomorpha</taxon>
        <taxon>Rhabditoidea</taxon>
        <taxon>Rhabditidae</taxon>
        <taxon>Peloderinae</taxon>
        <taxon>Caenorhabditis</taxon>
    </lineage>
</organism>
<evidence type="ECO:0000313" key="1">
    <source>
        <dbReference type="EnsemblMetazoa" id="CJA21340.1"/>
    </source>
</evidence>
<accession>A0A8R1IB55</accession>
<dbReference type="AlphaFoldDB" id="A0A8R1IB55"/>
<keyword evidence="2" id="KW-1185">Reference proteome</keyword>
<protein>
    <submittedName>
        <fullName evidence="1">Uncharacterized protein</fullName>
    </submittedName>
</protein>
<name>A0A8R1IB55_CAEJA</name>
<sequence>MSFHELPKTAIVLIEASDVSDSVRLSLRASNDERKCIICHTSTEEWIRGVYCETPVEVSTFSEEMDNIESIKSLTSKEVVFLDFDIYQILHGFRRTVQLLAALSGTFLNSRKFWNVCILHGPVCNSACK</sequence>
<reference evidence="1" key="2">
    <citation type="submission" date="2022-06" db="UniProtKB">
        <authorList>
            <consortium name="EnsemblMetazoa"/>
        </authorList>
    </citation>
    <scope>IDENTIFICATION</scope>
    <source>
        <strain evidence="1">DF5081</strain>
    </source>
</reference>
<proteinExistence type="predicted"/>
<dbReference type="Proteomes" id="UP000005237">
    <property type="component" value="Unassembled WGS sequence"/>
</dbReference>
<evidence type="ECO:0000313" key="2">
    <source>
        <dbReference type="Proteomes" id="UP000005237"/>
    </source>
</evidence>